<keyword evidence="5 6" id="KW-0472">Membrane</keyword>
<evidence type="ECO:0000256" key="3">
    <source>
        <dbReference type="ARBA" id="ARBA00022692"/>
    </source>
</evidence>
<dbReference type="InterPro" id="IPR037185">
    <property type="entry name" value="EmrE-like"/>
</dbReference>
<organism evidence="8 9">
    <name type="scientific">Sphingomonas sanxanigenens DSM 19645 = NX02</name>
    <dbReference type="NCBI Taxonomy" id="1123269"/>
    <lineage>
        <taxon>Bacteria</taxon>
        <taxon>Pseudomonadati</taxon>
        <taxon>Pseudomonadota</taxon>
        <taxon>Alphaproteobacteria</taxon>
        <taxon>Sphingomonadales</taxon>
        <taxon>Sphingomonadaceae</taxon>
        <taxon>Sphingomonas</taxon>
    </lineage>
</organism>
<accession>W0A399</accession>
<dbReference type="InterPro" id="IPR050638">
    <property type="entry name" value="AA-Vitamin_Transporters"/>
</dbReference>
<evidence type="ECO:0000256" key="6">
    <source>
        <dbReference type="SAM" id="Phobius"/>
    </source>
</evidence>
<feature type="transmembrane region" description="Helical" evidence="6">
    <location>
        <begin position="90"/>
        <end position="112"/>
    </location>
</feature>
<dbReference type="InterPro" id="IPR000620">
    <property type="entry name" value="EamA_dom"/>
</dbReference>
<dbReference type="PANTHER" id="PTHR32322:SF2">
    <property type="entry name" value="EAMA DOMAIN-CONTAINING PROTEIN"/>
    <property type="match status" value="1"/>
</dbReference>
<proteinExistence type="inferred from homology"/>
<gene>
    <name evidence="8" type="ORF">NX02_03375</name>
</gene>
<feature type="transmembrane region" description="Helical" evidence="6">
    <location>
        <begin position="233"/>
        <end position="254"/>
    </location>
</feature>
<protein>
    <recommendedName>
        <fullName evidence="7">EamA domain-containing protein</fullName>
    </recommendedName>
</protein>
<dbReference type="HOGENOM" id="CLU_033863_3_0_5"/>
<evidence type="ECO:0000256" key="2">
    <source>
        <dbReference type="ARBA" id="ARBA00007362"/>
    </source>
</evidence>
<evidence type="ECO:0000313" key="9">
    <source>
        <dbReference type="Proteomes" id="UP000018851"/>
    </source>
</evidence>
<dbReference type="EMBL" id="CP006644">
    <property type="protein sequence ID" value="AHE52429.1"/>
    <property type="molecule type" value="Genomic_DNA"/>
</dbReference>
<evidence type="ECO:0000313" key="8">
    <source>
        <dbReference type="EMBL" id="AHE52429.1"/>
    </source>
</evidence>
<comment type="subcellular location">
    <subcellularLocation>
        <location evidence="1">Membrane</location>
        <topology evidence="1">Multi-pass membrane protein</topology>
    </subcellularLocation>
</comment>
<feature type="domain" description="EamA" evidence="7">
    <location>
        <begin position="26"/>
        <end position="159"/>
    </location>
</feature>
<dbReference type="SUPFAM" id="SSF103481">
    <property type="entry name" value="Multidrug resistance efflux transporter EmrE"/>
    <property type="match status" value="2"/>
</dbReference>
<dbReference type="PANTHER" id="PTHR32322">
    <property type="entry name" value="INNER MEMBRANE TRANSPORTER"/>
    <property type="match status" value="1"/>
</dbReference>
<dbReference type="Proteomes" id="UP000018851">
    <property type="component" value="Chromosome"/>
</dbReference>
<dbReference type="GO" id="GO:0016020">
    <property type="term" value="C:membrane"/>
    <property type="evidence" value="ECO:0007669"/>
    <property type="project" value="UniProtKB-SubCell"/>
</dbReference>
<keyword evidence="4 6" id="KW-1133">Transmembrane helix</keyword>
<feature type="transmembrane region" description="Helical" evidence="6">
    <location>
        <begin position="290"/>
        <end position="308"/>
    </location>
</feature>
<feature type="transmembrane region" description="Helical" evidence="6">
    <location>
        <begin position="146"/>
        <end position="165"/>
    </location>
</feature>
<name>W0A399_9SPHN</name>
<feature type="transmembrane region" description="Helical" evidence="6">
    <location>
        <begin position="60"/>
        <end position="78"/>
    </location>
</feature>
<dbReference type="RefSeq" id="WP_025290741.1">
    <property type="nucleotide sequence ID" value="NZ_CP006644.1"/>
</dbReference>
<comment type="similarity">
    <text evidence="2">Belongs to the EamA transporter family.</text>
</comment>
<sequence length="318" mass="32461">MSAITLASPCSRTVTPVPTGWSTTHRGIAFGLAAALIWGSYMAFSNHAVAAGLLPSDLAFIRYATAGLILLPWLIRHAPLRLGGIGWGKGFALAVLAGPLFVLIGTSGYRFAPLAHGAVIQLGSLTVASFLLASALVGERAGRRRLTGLGIIIGGLVVTAGPSLLAGGSTAWVGDLLFIVAGVMWALFTVLQRRWAIDPMAATAVVSVVSAALYVPVYLGTEGLSHIAAASPALLVEQILVQGVFGGVVALFAFSRAVQDLGAGRAALFPTFAPAIAMLVGISFDGGVPTIVQLAGLLILTAGMLVAVTSTRSAPKRA</sequence>
<dbReference type="KEGG" id="ssan:NX02_03375"/>
<reference evidence="8 9" key="1">
    <citation type="submission" date="2013-07" db="EMBL/GenBank/DDBJ databases">
        <title>Completed genome of Sphingomonas sanxanigenens NX02.</title>
        <authorList>
            <person name="Ma T."/>
            <person name="Huang H."/>
            <person name="Wu M."/>
            <person name="Li X."/>
            <person name="Li G."/>
        </authorList>
    </citation>
    <scope>NUCLEOTIDE SEQUENCE [LARGE SCALE GENOMIC DNA]</scope>
    <source>
        <strain evidence="8 9">NX02</strain>
    </source>
</reference>
<dbReference type="Pfam" id="PF00892">
    <property type="entry name" value="EamA"/>
    <property type="match status" value="2"/>
</dbReference>
<feature type="transmembrane region" description="Helical" evidence="6">
    <location>
        <begin position="266"/>
        <end position="284"/>
    </location>
</feature>
<evidence type="ECO:0000256" key="1">
    <source>
        <dbReference type="ARBA" id="ARBA00004141"/>
    </source>
</evidence>
<keyword evidence="3 6" id="KW-0812">Transmembrane</keyword>
<feature type="transmembrane region" description="Helical" evidence="6">
    <location>
        <begin position="171"/>
        <end position="188"/>
    </location>
</feature>
<dbReference type="AlphaFoldDB" id="W0A399"/>
<dbReference type="eggNOG" id="COG0697">
    <property type="taxonomic scope" value="Bacteria"/>
</dbReference>
<feature type="transmembrane region" description="Helical" evidence="6">
    <location>
        <begin position="28"/>
        <end position="54"/>
    </location>
</feature>
<feature type="transmembrane region" description="Helical" evidence="6">
    <location>
        <begin position="200"/>
        <end position="221"/>
    </location>
</feature>
<dbReference type="PATRIC" id="fig|1123269.5.peg.659"/>
<feature type="domain" description="EamA" evidence="7">
    <location>
        <begin position="173"/>
        <end position="308"/>
    </location>
</feature>
<keyword evidence="9" id="KW-1185">Reference proteome</keyword>
<feature type="transmembrane region" description="Helical" evidence="6">
    <location>
        <begin position="118"/>
        <end position="137"/>
    </location>
</feature>
<dbReference type="OrthoDB" id="7743310at2"/>
<evidence type="ECO:0000259" key="7">
    <source>
        <dbReference type="Pfam" id="PF00892"/>
    </source>
</evidence>
<evidence type="ECO:0000256" key="4">
    <source>
        <dbReference type="ARBA" id="ARBA00022989"/>
    </source>
</evidence>
<evidence type="ECO:0000256" key="5">
    <source>
        <dbReference type="ARBA" id="ARBA00023136"/>
    </source>
</evidence>